<evidence type="ECO:0000256" key="1">
    <source>
        <dbReference type="SAM" id="Phobius"/>
    </source>
</evidence>
<organism evidence="2 3">
    <name type="scientific">Halomarina halobia</name>
    <dbReference type="NCBI Taxonomy" id="3033386"/>
    <lineage>
        <taxon>Archaea</taxon>
        <taxon>Methanobacteriati</taxon>
        <taxon>Methanobacteriota</taxon>
        <taxon>Stenosarchaea group</taxon>
        <taxon>Halobacteria</taxon>
        <taxon>Halobacteriales</taxon>
        <taxon>Natronomonadaceae</taxon>
        <taxon>Halomarina</taxon>
    </lineage>
</organism>
<feature type="transmembrane region" description="Helical" evidence="1">
    <location>
        <begin position="106"/>
        <end position="129"/>
    </location>
</feature>
<dbReference type="GeneID" id="79315897"/>
<sequence length="131" mass="13941">MSFLRSIDALAVQQVTPTAGGPLALVGTFVLLSLLFALTAHVAARYVLGDVPYSRALFVGPVPAAVTLLLQQYPTWAMILVGVIGDFLAIRFVYRVRAAVGALVTVVHYAVTVILSLIVFFLIVTLSTAPL</sequence>
<protein>
    <recommendedName>
        <fullName evidence="4">Yip1 domain-containing protein</fullName>
    </recommendedName>
</protein>
<evidence type="ECO:0008006" key="4">
    <source>
        <dbReference type="Google" id="ProtNLM"/>
    </source>
</evidence>
<dbReference type="Proteomes" id="UP001596547">
    <property type="component" value="Unassembled WGS sequence"/>
</dbReference>
<name>A0ABD6AA61_9EURY</name>
<gene>
    <name evidence="2" type="ORF">ACFQPE_11630</name>
</gene>
<dbReference type="Pfam" id="PF24285">
    <property type="entry name" value="DUF7473"/>
    <property type="match status" value="1"/>
</dbReference>
<proteinExistence type="predicted"/>
<dbReference type="EMBL" id="JBHTBF010000002">
    <property type="protein sequence ID" value="MFC7317433.1"/>
    <property type="molecule type" value="Genomic_DNA"/>
</dbReference>
<accession>A0ABD6AA61</accession>
<evidence type="ECO:0000313" key="2">
    <source>
        <dbReference type="EMBL" id="MFC7317433.1"/>
    </source>
</evidence>
<reference evidence="2 3" key="1">
    <citation type="journal article" date="2019" name="Int. J. Syst. Evol. Microbiol.">
        <title>The Global Catalogue of Microorganisms (GCM) 10K type strain sequencing project: providing services to taxonomists for standard genome sequencing and annotation.</title>
        <authorList>
            <consortium name="The Broad Institute Genomics Platform"/>
            <consortium name="The Broad Institute Genome Sequencing Center for Infectious Disease"/>
            <person name="Wu L."/>
            <person name="Ma J."/>
        </authorList>
    </citation>
    <scope>NUCLEOTIDE SEQUENCE [LARGE SCALE GENOMIC DNA]</scope>
    <source>
        <strain evidence="2 3">PSR21</strain>
    </source>
</reference>
<comment type="caution">
    <text evidence="2">The sequence shown here is derived from an EMBL/GenBank/DDBJ whole genome shotgun (WGS) entry which is preliminary data.</text>
</comment>
<feature type="transmembrane region" description="Helical" evidence="1">
    <location>
        <begin position="20"/>
        <end position="40"/>
    </location>
</feature>
<keyword evidence="1" id="KW-0812">Transmembrane</keyword>
<keyword evidence="1" id="KW-0472">Membrane</keyword>
<feature type="transmembrane region" description="Helical" evidence="1">
    <location>
        <begin position="76"/>
        <end position="94"/>
    </location>
</feature>
<keyword evidence="1" id="KW-1133">Transmembrane helix</keyword>
<dbReference type="RefSeq" id="WP_276303319.1">
    <property type="nucleotide sequence ID" value="NZ_CP119992.1"/>
</dbReference>
<dbReference type="InterPro" id="IPR055896">
    <property type="entry name" value="DUF7473"/>
</dbReference>
<dbReference type="AlphaFoldDB" id="A0ABD6AA61"/>
<keyword evidence="3" id="KW-1185">Reference proteome</keyword>
<evidence type="ECO:0000313" key="3">
    <source>
        <dbReference type="Proteomes" id="UP001596547"/>
    </source>
</evidence>